<gene>
    <name evidence="1" type="ORF">K488DRAFT_68624</name>
</gene>
<sequence length="187" mass="20815">MQAPKVEISSVYWSSNEQYKEMSTSKASGCQTGVSKFYSLIRFGTQNFHDDGVPRNAAARNSHLDRHYQSRPPTRLCRQAPSGLFLHSGPFLAARATQVEYSWDPTSRCYPLPADFFECDVDPAVHHRGLLIKSIVYDGESTRNYPSSSDDDEGELGTDTSSPFNIMNLGVSQSPHTSFRVGICLRA</sequence>
<dbReference type="EMBL" id="MU273489">
    <property type="protein sequence ID" value="KAI0035114.1"/>
    <property type="molecule type" value="Genomic_DNA"/>
</dbReference>
<name>A0ACB8QTH2_9AGAM</name>
<reference evidence="1" key="2">
    <citation type="journal article" date="2022" name="New Phytol.">
        <title>Evolutionary transition to the ectomycorrhizal habit in the genomes of a hyperdiverse lineage of mushroom-forming fungi.</title>
        <authorList>
            <person name="Looney B."/>
            <person name="Miyauchi S."/>
            <person name="Morin E."/>
            <person name="Drula E."/>
            <person name="Courty P.E."/>
            <person name="Kohler A."/>
            <person name="Kuo A."/>
            <person name="LaButti K."/>
            <person name="Pangilinan J."/>
            <person name="Lipzen A."/>
            <person name="Riley R."/>
            <person name="Andreopoulos W."/>
            <person name="He G."/>
            <person name="Johnson J."/>
            <person name="Nolan M."/>
            <person name="Tritt A."/>
            <person name="Barry K.W."/>
            <person name="Grigoriev I.V."/>
            <person name="Nagy L.G."/>
            <person name="Hibbett D."/>
            <person name="Henrissat B."/>
            <person name="Matheny P.B."/>
            <person name="Labbe J."/>
            <person name="Martin F.M."/>
        </authorList>
    </citation>
    <scope>NUCLEOTIDE SEQUENCE</scope>
    <source>
        <strain evidence="1">EC-137</strain>
    </source>
</reference>
<evidence type="ECO:0000313" key="2">
    <source>
        <dbReference type="Proteomes" id="UP000814128"/>
    </source>
</evidence>
<reference evidence="1" key="1">
    <citation type="submission" date="2021-02" db="EMBL/GenBank/DDBJ databases">
        <authorList>
            <consortium name="DOE Joint Genome Institute"/>
            <person name="Ahrendt S."/>
            <person name="Looney B.P."/>
            <person name="Miyauchi S."/>
            <person name="Morin E."/>
            <person name="Drula E."/>
            <person name="Courty P.E."/>
            <person name="Chicoki N."/>
            <person name="Fauchery L."/>
            <person name="Kohler A."/>
            <person name="Kuo A."/>
            <person name="Labutti K."/>
            <person name="Pangilinan J."/>
            <person name="Lipzen A."/>
            <person name="Riley R."/>
            <person name="Andreopoulos W."/>
            <person name="He G."/>
            <person name="Johnson J."/>
            <person name="Barry K.W."/>
            <person name="Grigoriev I.V."/>
            <person name="Nagy L."/>
            <person name="Hibbett D."/>
            <person name="Henrissat B."/>
            <person name="Matheny P.B."/>
            <person name="Labbe J."/>
            <person name="Martin F."/>
        </authorList>
    </citation>
    <scope>NUCLEOTIDE SEQUENCE</scope>
    <source>
        <strain evidence="1">EC-137</strain>
    </source>
</reference>
<accession>A0ACB8QTH2</accession>
<evidence type="ECO:0000313" key="1">
    <source>
        <dbReference type="EMBL" id="KAI0035114.1"/>
    </source>
</evidence>
<protein>
    <submittedName>
        <fullName evidence="1">Uncharacterized protein</fullName>
    </submittedName>
</protein>
<dbReference type="Proteomes" id="UP000814128">
    <property type="component" value="Unassembled WGS sequence"/>
</dbReference>
<proteinExistence type="predicted"/>
<organism evidence="1 2">
    <name type="scientific">Vararia minispora EC-137</name>
    <dbReference type="NCBI Taxonomy" id="1314806"/>
    <lineage>
        <taxon>Eukaryota</taxon>
        <taxon>Fungi</taxon>
        <taxon>Dikarya</taxon>
        <taxon>Basidiomycota</taxon>
        <taxon>Agaricomycotina</taxon>
        <taxon>Agaricomycetes</taxon>
        <taxon>Russulales</taxon>
        <taxon>Lachnocladiaceae</taxon>
        <taxon>Vararia</taxon>
    </lineage>
</organism>
<keyword evidence="2" id="KW-1185">Reference proteome</keyword>
<comment type="caution">
    <text evidence="1">The sequence shown here is derived from an EMBL/GenBank/DDBJ whole genome shotgun (WGS) entry which is preliminary data.</text>
</comment>